<dbReference type="OrthoDB" id="2896646at2"/>
<evidence type="ECO:0000313" key="1">
    <source>
        <dbReference type="EMBL" id="TSB45577.1"/>
    </source>
</evidence>
<keyword evidence="2" id="KW-1185">Reference proteome</keyword>
<evidence type="ECO:0000313" key="2">
    <source>
        <dbReference type="Proteomes" id="UP000318521"/>
    </source>
</evidence>
<accession>A0A553ZVU0</accession>
<organism evidence="1 2">
    <name type="scientific">Alkalicoccobacillus porphyridii</name>
    <dbReference type="NCBI Taxonomy" id="2597270"/>
    <lineage>
        <taxon>Bacteria</taxon>
        <taxon>Bacillati</taxon>
        <taxon>Bacillota</taxon>
        <taxon>Bacilli</taxon>
        <taxon>Bacillales</taxon>
        <taxon>Bacillaceae</taxon>
        <taxon>Alkalicoccobacillus</taxon>
    </lineage>
</organism>
<protein>
    <submittedName>
        <fullName evidence="1">Uncharacterized protein</fullName>
    </submittedName>
</protein>
<reference evidence="1 2" key="1">
    <citation type="submission" date="2019-07" db="EMBL/GenBank/DDBJ databases">
        <authorList>
            <person name="Park Y.J."/>
            <person name="Jeong S.E."/>
            <person name="Jung H.S."/>
        </authorList>
    </citation>
    <scope>NUCLEOTIDE SEQUENCE [LARGE SCALE GENOMIC DNA]</scope>
    <source>
        <strain evidence="2">P16(2019)</strain>
    </source>
</reference>
<name>A0A553ZVU0_9BACI</name>
<dbReference type="AlphaFoldDB" id="A0A553ZVU0"/>
<dbReference type="EMBL" id="VLXZ01000010">
    <property type="protein sequence ID" value="TSB45577.1"/>
    <property type="molecule type" value="Genomic_DNA"/>
</dbReference>
<proteinExistence type="predicted"/>
<dbReference type="Proteomes" id="UP000318521">
    <property type="component" value="Unassembled WGS sequence"/>
</dbReference>
<gene>
    <name evidence="1" type="ORF">FN960_15520</name>
</gene>
<dbReference type="RefSeq" id="WP_143849766.1">
    <property type="nucleotide sequence ID" value="NZ_VLXZ01000010.1"/>
</dbReference>
<comment type="caution">
    <text evidence="1">The sequence shown here is derived from an EMBL/GenBank/DDBJ whole genome shotgun (WGS) entry which is preliminary data.</text>
</comment>
<sequence length="63" mass="7364">MRKKINIQTESEMNPIADIWMQHLIQRIIVEQLDVHHRLQAKLLYQNIVKGRGDIGSSNAKQN</sequence>